<dbReference type="InterPro" id="IPR011990">
    <property type="entry name" value="TPR-like_helical_dom_sf"/>
</dbReference>
<dbReference type="GO" id="GO:0099518">
    <property type="term" value="P:vesicle cytoskeletal trafficking"/>
    <property type="evidence" value="ECO:0007669"/>
    <property type="project" value="TreeGrafter"/>
</dbReference>
<reference evidence="2" key="2">
    <citation type="journal article" date="2021" name="World Allergy Organ. J.">
        <title>Chromosome-level assembly of Dermatophagoides farinae genome and transcriptome reveals two novel allergens Der f 37 and Der f 39.</title>
        <authorList>
            <person name="Chen J."/>
            <person name="Cai Z."/>
            <person name="Fan D."/>
            <person name="Hu J."/>
            <person name="Hou Y."/>
            <person name="He Y."/>
            <person name="Zhang Z."/>
            <person name="Zhao Z."/>
            <person name="Gao P."/>
            <person name="Hu W."/>
            <person name="Sun J."/>
            <person name="Li J."/>
            <person name="Ji K."/>
        </authorList>
    </citation>
    <scope>NUCLEOTIDE SEQUENCE</scope>
    <source>
        <strain evidence="2">JKM2019</strain>
    </source>
</reference>
<dbReference type="InterPro" id="IPR039494">
    <property type="entry name" value="F8A"/>
</dbReference>
<organism evidence="2">
    <name type="scientific">Dermatophagoides farinae</name>
    <name type="common">American house dust mite</name>
    <dbReference type="NCBI Taxonomy" id="6954"/>
    <lineage>
        <taxon>Eukaryota</taxon>
        <taxon>Metazoa</taxon>
        <taxon>Ecdysozoa</taxon>
        <taxon>Arthropoda</taxon>
        <taxon>Chelicerata</taxon>
        <taxon>Arachnida</taxon>
        <taxon>Acari</taxon>
        <taxon>Acariformes</taxon>
        <taxon>Sarcoptiformes</taxon>
        <taxon>Astigmata</taxon>
        <taxon>Psoroptidia</taxon>
        <taxon>Analgoidea</taxon>
        <taxon>Pyroglyphidae</taxon>
        <taxon>Dermatophagoidinae</taxon>
        <taxon>Dermatophagoides</taxon>
    </lineage>
</organism>
<dbReference type="PANTHER" id="PTHR16797">
    <property type="entry name" value="FACTOR VIII-ASSOCIATED GENE 1"/>
    <property type="match status" value="1"/>
</dbReference>
<accession>A0A9D4SLV2</accession>
<dbReference type="OrthoDB" id="10249246at2759"/>
<feature type="region of interest" description="Disordered" evidence="1">
    <location>
        <begin position="266"/>
        <end position="291"/>
    </location>
</feature>
<dbReference type="SUPFAM" id="SSF48452">
    <property type="entry name" value="TPR-like"/>
    <property type="match status" value="1"/>
</dbReference>
<feature type="compositionally biased region" description="Basic and acidic residues" evidence="1">
    <location>
        <begin position="456"/>
        <end position="472"/>
    </location>
</feature>
<gene>
    <name evidence="2" type="ORF">HUG17_1804</name>
</gene>
<feature type="compositionally biased region" description="Basic and acidic residues" evidence="1">
    <location>
        <begin position="496"/>
        <end position="508"/>
    </location>
</feature>
<dbReference type="AlphaFoldDB" id="A0A9D4SLV2"/>
<reference evidence="2" key="1">
    <citation type="submission" date="2020-06" db="EMBL/GenBank/DDBJ databases">
        <authorList>
            <person name="Ji K."/>
            <person name="Li J."/>
        </authorList>
    </citation>
    <scope>NUCLEOTIDE SEQUENCE</scope>
    <source>
        <strain evidence="2">JKM2019</strain>
        <tissue evidence="2">Whole body</tissue>
    </source>
</reference>
<name>A0A9D4SLV2_DERFA</name>
<dbReference type="Proteomes" id="UP000828236">
    <property type="component" value="Unassembled WGS sequence"/>
</dbReference>
<evidence type="ECO:0000313" key="2">
    <source>
        <dbReference type="EMBL" id="KAH7646266.1"/>
    </source>
</evidence>
<feature type="compositionally biased region" description="Acidic residues" evidence="1">
    <location>
        <begin position="473"/>
        <end position="485"/>
    </location>
</feature>
<dbReference type="PANTHER" id="PTHR16797:SF4">
    <property type="entry name" value="40-KDA HUNTINGTIN-ASSOCIATED PROTEIN"/>
    <property type="match status" value="1"/>
</dbReference>
<proteinExistence type="predicted"/>
<feature type="compositionally biased region" description="Polar residues" evidence="1">
    <location>
        <begin position="486"/>
        <end position="495"/>
    </location>
</feature>
<feature type="region of interest" description="Disordered" evidence="1">
    <location>
        <begin position="439"/>
        <end position="509"/>
    </location>
</feature>
<dbReference type="GO" id="GO:0005769">
    <property type="term" value="C:early endosome"/>
    <property type="evidence" value="ECO:0007669"/>
    <property type="project" value="TreeGrafter"/>
</dbReference>
<protein>
    <submittedName>
        <fullName evidence="2">Uncharacterized protein</fullName>
    </submittedName>
</protein>
<comment type="caution">
    <text evidence="2">The sequence shown here is derived from an EMBL/GenBank/DDBJ whole genome shotgun (WGS) entry which is preliminary data.</text>
</comment>
<evidence type="ECO:0000256" key="1">
    <source>
        <dbReference type="SAM" id="MobiDB-lite"/>
    </source>
</evidence>
<sequence>MSEFAQYRDISNRLKKRFNLIRKPNLKESSESYRKLAQQLTPFPNYSGYCMYSAAKCEHQIVGSLKEQLNQSSNSITGEAQKADSQSNVSILPSSSSNRANQALENLLSEALWTEFQSWLDTARIFSQTDQMEVDINGAISAYAHAIQTCPSPRMLSVVLIELASLYLKHQRFYEAAESFIEAGQFREAINCLLRGHFYQDAYHCYQEMFKKQPNFENFSNLTDVISTKTSSNMHAKTATNSNSSVSQQKSSILSLFKKKQPNLETLLKSPDDPKSDSNSLRNRNPRFPPFKVEGNNPFDFCENQLTIDDYITFFLLRLYLYDPVKYEYPSPIIPIPKHSIVRRFEDECDQYIQDLDDDSVEFCSGTIKDGSTIKCSSSIFLKASILSLPFIDMINSRWIDRSIDDVIKLNHLLETLYLSYRNELRSSLDNEYSDYDIIQPPLSSSGDEIDDDEEIKTKSKEISGSCKKHDSEDSEETEFADEDSFSSIMGTSTRYDSKDSSDDEHLCSNDANKLQHHFHSSKTLTAPGAVPASPGLKLLETGELDDISARLSFLANHKTPSFSNVHIRKESVDSKMDNMEFILKPKKLESRVKEKLEQVELKWISKYIPDESNDGCRNKLEEQLFDDDHDEHNDHIRQEIAKQLHPLLNCNQIQLLYDILREKE</sequence>
<dbReference type="EMBL" id="SDOV01000001">
    <property type="protein sequence ID" value="KAH7646266.1"/>
    <property type="molecule type" value="Genomic_DNA"/>
</dbReference>